<dbReference type="AlphaFoldDB" id="A0A811L9G8"/>
<dbReference type="Proteomes" id="UP000614601">
    <property type="component" value="Unassembled WGS sequence"/>
</dbReference>
<accession>A0A811L9G8</accession>
<organism evidence="1 2">
    <name type="scientific">Bursaphelenchus okinawaensis</name>
    <dbReference type="NCBI Taxonomy" id="465554"/>
    <lineage>
        <taxon>Eukaryota</taxon>
        <taxon>Metazoa</taxon>
        <taxon>Ecdysozoa</taxon>
        <taxon>Nematoda</taxon>
        <taxon>Chromadorea</taxon>
        <taxon>Rhabditida</taxon>
        <taxon>Tylenchina</taxon>
        <taxon>Tylenchomorpha</taxon>
        <taxon>Aphelenchoidea</taxon>
        <taxon>Aphelenchoididae</taxon>
        <taxon>Bursaphelenchus</taxon>
    </lineage>
</organism>
<dbReference type="Gene3D" id="3.80.10.10">
    <property type="entry name" value="Ribonuclease Inhibitor"/>
    <property type="match status" value="1"/>
</dbReference>
<gene>
    <name evidence="1" type="ORF">BOKJ2_LOCUS11290</name>
</gene>
<sequence length="201" mass="23075">MSRLIYQTTDRFKNALVNHNIPGLRWLIEGFNYYDRSRVKDVGPDRAAAEWIVRCGGKVKFDRYRDIFEDYNMLIRVTAELDPAKESGQVRLVMVDGSNSSVSGYGFRHFANITKLESVKLIGCKSMNDTGLEIMGEHMGQYLPHLHLEQCPRITEYGLKHLEKYSGLKQLVLKDLKNVHKPERNVAALQKALPNCELKFS</sequence>
<evidence type="ECO:0008006" key="3">
    <source>
        <dbReference type="Google" id="ProtNLM"/>
    </source>
</evidence>
<reference evidence="1" key="1">
    <citation type="submission" date="2020-09" db="EMBL/GenBank/DDBJ databases">
        <authorList>
            <person name="Kikuchi T."/>
        </authorList>
    </citation>
    <scope>NUCLEOTIDE SEQUENCE</scope>
    <source>
        <strain evidence="1">SH1</strain>
    </source>
</reference>
<keyword evidence="2" id="KW-1185">Reference proteome</keyword>
<dbReference type="EMBL" id="CAJFDH010000005">
    <property type="protein sequence ID" value="CAD5224861.1"/>
    <property type="molecule type" value="Genomic_DNA"/>
</dbReference>
<name>A0A811L9G8_9BILA</name>
<dbReference type="OrthoDB" id="5859291at2759"/>
<dbReference type="SUPFAM" id="SSF52047">
    <property type="entry name" value="RNI-like"/>
    <property type="match status" value="1"/>
</dbReference>
<protein>
    <recommendedName>
        <fullName evidence="3">Mitochondrial ATP synthase regulatory component factor B</fullName>
    </recommendedName>
</protein>
<dbReference type="EMBL" id="CAJFCW020000005">
    <property type="protein sequence ID" value="CAG9120270.1"/>
    <property type="molecule type" value="Genomic_DNA"/>
</dbReference>
<dbReference type="Proteomes" id="UP000783686">
    <property type="component" value="Unassembled WGS sequence"/>
</dbReference>
<evidence type="ECO:0000313" key="1">
    <source>
        <dbReference type="EMBL" id="CAD5224861.1"/>
    </source>
</evidence>
<dbReference type="InterPro" id="IPR032675">
    <property type="entry name" value="LRR_dom_sf"/>
</dbReference>
<proteinExistence type="predicted"/>
<comment type="caution">
    <text evidence="1">The sequence shown here is derived from an EMBL/GenBank/DDBJ whole genome shotgun (WGS) entry which is preliminary data.</text>
</comment>
<evidence type="ECO:0000313" key="2">
    <source>
        <dbReference type="Proteomes" id="UP000614601"/>
    </source>
</evidence>